<proteinExistence type="predicted"/>
<organism evidence="1">
    <name type="scientific">marine sediment metagenome</name>
    <dbReference type="NCBI Taxonomy" id="412755"/>
    <lineage>
        <taxon>unclassified sequences</taxon>
        <taxon>metagenomes</taxon>
        <taxon>ecological metagenomes</taxon>
    </lineage>
</organism>
<gene>
    <name evidence="1" type="ORF">LCGC14_0704100</name>
</gene>
<protein>
    <submittedName>
        <fullName evidence="1">Uncharacterized protein</fullName>
    </submittedName>
</protein>
<accession>A0A0F9TPN9</accession>
<sequence length="64" mass="7340">MTAEQKKKLADIGRQLSEVFPCFRGKIQFNMQGRDFTMANLEQCLALEYSGEVIVDLGNRKFQP</sequence>
<dbReference type="AlphaFoldDB" id="A0A0F9TPN9"/>
<comment type="caution">
    <text evidence="1">The sequence shown here is derived from an EMBL/GenBank/DDBJ whole genome shotgun (WGS) entry which is preliminary data.</text>
</comment>
<reference evidence="1" key="1">
    <citation type="journal article" date="2015" name="Nature">
        <title>Complex archaea that bridge the gap between prokaryotes and eukaryotes.</title>
        <authorList>
            <person name="Spang A."/>
            <person name="Saw J.H."/>
            <person name="Jorgensen S.L."/>
            <person name="Zaremba-Niedzwiedzka K."/>
            <person name="Martijn J."/>
            <person name="Lind A.E."/>
            <person name="van Eijk R."/>
            <person name="Schleper C."/>
            <person name="Guy L."/>
            <person name="Ettema T.J."/>
        </authorList>
    </citation>
    <scope>NUCLEOTIDE SEQUENCE</scope>
</reference>
<evidence type="ECO:0000313" key="1">
    <source>
        <dbReference type="EMBL" id="KKN43353.1"/>
    </source>
</evidence>
<dbReference type="EMBL" id="LAZR01001517">
    <property type="protein sequence ID" value="KKN43353.1"/>
    <property type="molecule type" value="Genomic_DNA"/>
</dbReference>
<name>A0A0F9TPN9_9ZZZZ</name>